<evidence type="ECO:0000313" key="1">
    <source>
        <dbReference type="EMBL" id="KAJ7522451.1"/>
    </source>
</evidence>
<comment type="caution">
    <text evidence="1">The sequence shown here is derived from an EMBL/GenBank/DDBJ whole genome shotgun (WGS) entry which is preliminary data.</text>
</comment>
<organism evidence="1 2">
    <name type="scientific">Diphasiastrum complanatum</name>
    <name type="common">Issler's clubmoss</name>
    <name type="synonym">Lycopodium complanatum</name>
    <dbReference type="NCBI Taxonomy" id="34168"/>
    <lineage>
        <taxon>Eukaryota</taxon>
        <taxon>Viridiplantae</taxon>
        <taxon>Streptophyta</taxon>
        <taxon>Embryophyta</taxon>
        <taxon>Tracheophyta</taxon>
        <taxon>Lycopodiopsida</taxon>
        <taxon>Lycopodiales</taxon>
        <taxon>Lycopodiaceae</taxon>
        <taxon>Lycopodioideae</taxon>
        <taxon>Diphasiastrum</taxon>
    </lineage>
</organism>
<name>A0ACC2AYA2_DIPCM</name>
<evidence type="ECO:0000313" key="2">
    <source>
        <dbReference type="Proteomes" id="UP001162992"/>
    </source>
</evidence>
<dbReference type="EMBL" id="CM055109">
    <property type="protein sequence ID" value="KAJ7522451.1"/>
    <property type="molecule type" value="Genomic_DNA"/>
</dbReference>
<accession>A0ACC2AYA2</accession>
<keyword evidence="2" id="KW-1185">Reference proteome</keyword>
<proteinExistence type="predicted"/>
<gene>
    <name evidence="1" type="ORF">O6H91_18G011200</name>
</gene>
<dbReference type="Proteomes" id="UP001162992">
    <property type="component" value="Chromosome 18"/>
</dbReference>
<protein>
    <submittedName>
        <fullName evidence="1">Uncharacterized protein</fullName>
    </submittedName>
</protein>
<reference evidence="2" key="1">
    <citation type="journal article" date="2024" name="Proc. Natl. Acad. Sci. U.S.A.">
        <title>Extraordinary preservation of gene collinearity over three hundred million years revealed in homosporous lycophytes.</title>
        <authorList>
            <person name="Li C."/>
            <person name="Wickell D."/>
            <person name="Kuo L.Y."/>
            <person name="Chen X."/>
            <person name="Nie B."/>
            <person name="Liao X."/>
            <person name="Peng D."/>
            <person name="Ji J."/>
            <person name="Jenkins J."/>
            <person name="Williams M."/>
            <person name="Shu S."/>
            <person name="Plott C."/>
            <person name="Barry K."/>
            <person name="Rajasekar S."/>
            <person name="Grimwood J."/>
            <person name="Han X."/>
            <person name="Sun S."/>
            <person name="Hou Z."/>
            <person name="He W."/>
            <person name="Dai G."/>
            <person name="Sun C."/>
            <person name="Schmutz J."/>
            <person name="Leebens-Mack J.H."/>
            <person name="Li F.W."/>
            <person name="Wang L."/>
        </authorList>
    </citation>
    <scope>NUCLEOTIDE SEQUENCE [LARGE SCALE GENOMIC DNA]</scope>
    <source>
        <strain evidence="2">cv. PW_Plant_1</strain>
    </source>
</reference>
<sequence>MLDFCKVLPSCRHLMSMSFLTFILLLKGFDRKGVASTSNVMELLRVLFKYLGQMSRLSFQPFEDLRLDVKLLPHLVSIFLF</sequence>